<proteinExistence type="predicted"/>
<sequence length="75" mass="8257">MHKTHTLIAHEEVSVEGGTLRCGSVQRCAAEVRAFGSPPSLTPFLFSLPTHTHTHRHHHVSHAHIITNISFVAAF</sequence>
<gene>
    <name evidence="1" type="ORF">BN36_NA76470</name>
    <name evidence="2" type="ORF">BN36_NA76810</name>
</gene>
<evidence type="ECO:0000313" key="1">
    <source>
        <dbReference type="EMBL" id="CCM20166.1"/>
    </source>
</evidence>
<dbReference type="EMBL" id="CALQ01001955">
    <property type="protein sequence ID" value="CCM20166.1"/>
    <property type="molecule type" value="Genomic_DNA"/>
</dbReference>
<organism evidence="1">
    <name type="scientific">Leishmania guyanensis</name>
    <dbReference type="NCBI Taxonomy" id="5670"/>
    <lineage>
        <taxon>Eukaryota</taxon>
        <taxon>Discoba</taxon>
        <taxon>Euglenozoa</taxon>
        <taxon>Kinetoplastea</taxon>
        <taxon>Metakinetoplastina</taxon>
        <taxon>Trypanosomatida</taxon>
        <taxon>Trypanosomatidae</taxon>
        <taxon>Leishmaniinae</taxon>
        <taxon>Leishmania</taxon>
        <taxon>Leishmania guyanensis species complex</taxon>
    </lineage>
</organism>
<dbReference type="EMBL" id="CALQ01001963">
    <property type="protein sequence ID" value="CCM43474.1"/>
    <property type="molecule type" value="Genomic_DNA"/>
</dbReference>
<accession>A0A1E1J966</accession>
<protein>
    <submittedName>
        <fullName evidence="1">Uncharacterized protein</fullName>
    </submittedName>
</protein>
<evidence type="ECO:0000313" key="2">
    <source>
        <dbReference type="EMBL" id="CCM43474.1"/>
    </source>
</evidence>
<name>A0A1E1J966_LEIGU</name>
<dbReference type="AlphaFoldDB" id="A0A1E1J966"/>
<reference evidence="1" key="1">
    <citation type="submission" date="2012-08" db="EMBL/GenBank/DDBJ databases">
        <title>Comparative genomics of metastatic and non-metastatic Leishmania guyanensis provides insights into polygenic factors involved in Leishmania RNA virus infection.</title>
        <authorList>
            <person name="Smith D."/>
            <person name="Hertz-Fowler C."/>
            <person name="Martin R."/>
            <person name="Dickens N."/>
            <person name="Fasel N."/>
            <person name="Falquet L."/>
            <person name="Beverley S."/>
            <person name="Zangger H."/>
            <person name="Calderon-Copete S."/>
            <person name="Mottram J."/>
            <person name="Xenarios I."/>
        </authorList>
    </citation>
    <scope>NUCLEOTIDE SEQUENCE</scope>
    <source>
        <strain evidence="1">MHOM/BR/75/M4147/SSU:IR2SAT-LUC</strain>
    </source>
</reference>